<evidence type="ECO:0000313" key="1">
    <source>
        <dbReference type="EMBL" id="ADP02483.1"/>
    </source>
</evidence>
<dbReference type="OrthoDB" id="28888at10239"/>
<dbReference type="KEGG" id="vg:11258068"/>
<dbReference type="RefSeq" id="YP_004893894.1">
    <property type="nucleotide sequence ID" value="NC_016071.1"/>
</dbReference>
<reference evidence="1 2" key="1">
    <citation type="journal article" date="2011" name="J. Virol.">
        <title>Genomic and proteomic characterization of the broad host range Salmonella phage PVP-SE1 - The creation of a new phage genus.</title>
        <authorList>
            <person name="Santos S.B."/>
            <person name="Kropinski A.M."/>
            <person name="Ceyssens P.J."/>
            <person name="Ackermann H.W."/>
            <person name="Villegas A."/>
            <person name="Lavigne R."/>
            <person name="Krylov V.N."/>
            <person name="Carvalho C.M."/>
            <person name="Ferreira E.C."/>
            <person name="Azeredo J."/>
        </authorList>
    </citation>
    <scope>NUCLEOTIDE SEQUENCE [LARGE SCALE GENOMIC DNA]</scope>
    <source>
        <strain evidence="1">PVP-SE1</strain>
    </source>
</reference>
<organism evidence="1 2">
    <name type="scientific">Salmonella phage PVPSE1</name>
    <dbReference type="NCBI Taxonomy" id="889338"/>
    <lineage>
        <taxon>Viruses</taxon>
        <taxon>Duplodnaviria</taxon>
        <taxon>Heunggongvirae</taxon>
        <taxon>Uroviricota</taxon>
        <taxon>Caudoviricetes</taxon>
        <taxon>Vequintavirinae</taxon>
        <taxon>Seunavirus</taxon>
        <taxon>Seunavirus PVPSE1</taxon>
    </lineage>
</organism>
<dbReference type="Proteomes" id="UP000008530">
    <property type="component" value="Segment"/>
</dbReference>
<sequence length="55" mass="6555">MKRVYEFFGIIEKPSMSESWKSRFDSIKATSVHTYDRYDLSLGLHKEVKKDLKND</sequence>
<dbReference type="GeneID" id="11258068"/>
<keyword evidence="2" id="KW-1185">Reference proteome</keyword>
<dbReference type="EMBL" id="GU070616">
    <property type="protein sequence ID" value="ADP02483.1"/>
    <property type="molecule type" value="Genomic_DNA"/>
</dbReference>
<name>G3BLV3_9CAUD</name>
<gene>
    <name evidence="1" type="primary">88</name>
</gene>
<protein>
    <submittedName>
        <fullName evidence="1">Uncharacterized protein 88</fullName>
    </submittedName>
</protein>
<evidence type="ECO:0000313" key="2">
    <source>
        <dbReference type="Proteomes" id="UP000008530"/>
    </source>
</evidence>
<proteinExistence type="predicted"/>
<accession>G3BLV3</accession>